<dbReference type="PROSITE" id="PS51903">
    <property type="entry name" value="CLP_R"/>
    <property type="match status" value="1"/>
</dbReference>
<organism evidence="3 4">
    <name type="scientific">Rubrobacter marinus</name>
    <dbReference type="NCBI Taxonomy" id="2653852"/>
    <lineage>
        <taxon>Bacteria</taxon>
        <taxon>Bacillati</taxon>
        <taxon>Actinomycetota</taxon>
        <taxon>Rubrobacteria</taxon>
        <taxon>Rubrobacterales</taxon>
        <taxon>Rubrobacteraceae</taxon>
        <taxon>Rubrobacter</taxon>
    </lineage>
</organism>
<evidence type="ECO:0000313" key="3">
    <source>
        <dbReference type="EMBL" id="QIN78750.1"/>
    </source>
</evidence>
<dbReference type="InterPro" id="IPR036628">
    <property type="entry name" value="Clp_N_dom_sf"/>
</dbReference>
<proteinExistence type="predicted"/>
<dbReference type="Proteomes" id="UP000502706">
    <property type="component" value="Chromosome"/>
</dbReference>
<accession>A0A6G8PX33</accession>
<name>A0A6G8PX33_9ACTN</name>
<feature type="domain" description="Clp R" evidence="2">
    <location>
        <begin position="3"/>
        <end position="166"/>
    </location>
</feature>
<dbReference type="KEGG" id="rmar:GBA65_09700"/>
<dbReference type="EMBL" id="CP045121">
    <property type="protein sequence ID" value="QIN78750.1"/>
    <property type="molecule type" value="Genomic_DNA"/>
</dbReference>
<dbReference type="SUPFAM" id="SSF81923">
    <property type="entry name" value="Double Clp-N motif"/>
    <property type="match status" value="1"/>
</dbReference>
<reference evidence="3 4" key="1">
    <citation type="submission" date="2019-10" db="EMBL/GenBank/DDBJ databases">
        <title>Rubrobacter sp nov SCSIO 52915 isolated from a deep-sea sediment in the South China Sea.</title>
        <authorList>
            <person name="Chen R.W."/>
        </authorList>
    </citation>
    <scope>NUCLEOTIDE SEQUENCE [LARGE SCALE GENOMIC DNA]</scope>
    <source>
        <strain evidence="3 4">SCSIO 52915</strain>
    </source>
</reference>
<protein>
    <recommendedName>
        <fullName evidence="2">Clp R domain-containing protein</fullName>
    </recommendedName>
</protein>
<evidence type="ECO:0000259" key="2">
    <source>
        <dbReference type="PROSITE" id="PS51903"/>
    </source>
</evidence>
<keyword evidence="4" id="KW-1185">Reference proteome</keyword>
<evidence type="ECO:0000256" key="1">
    <source>
        <dbReference type="PROSITE-ProRule" id="PRU01251"/>
    </source>
</evidence>
<dbReference type="RefSeq" id="WP_166396422.1">
    <property type="nucleotide sequence ID" value="NZ_CP045121.1"/>
</dbReference>
<dbReference type="Pfam" id="PF02861">
    <property type="entry name" value="Clp_N"/>
    <property type="match status" value="1"/>
</dbReference>
<evidence type="ECO:0000313" key="4">
    <source>
        <dbReference type="Proteomes" id="UP000502706"/>
    </source>
</evidence>
<dbReference type="Gene3D" id="1.10.1780.10">
    <property type="entry name" value="Clp, N-terminal domain"/>
    <property type="match status" value="2"/>
</dbReference>
<sequence length="170" mass="18129">MMFARFTDGSRGSVEAAFEEARALGHDSLGDEDLLLGILRVDEGIAGEALSSLGATLEGAREESEAMLSDALSAIGVSLEGLRREAGEAFDMSLPDDRKIPHSPLAKNALVGARKEMRRLGDRHLGAEHVLLGILGNEDGTASRLLARLGVSPAALEERLFELRGEPRGR</sequence>
<dbReference type="InterPro" id="IPR004176">
    <property type="entry name" value="Clp_R_N"/>
</dbReference>
<gene>
    <name evidence="3" type="ORF">GBA65_09700</name>
</gene>
<dbReference type="AlphaFoldDB" id="A0A6G8PX33"/>
<keyword evidence="1" id="KW-0677">Repeat</keyword>